<protein>
    <submittedName>
        <fullName evidence="2">Uncharacterized protein</fullName>
    </submittedName>
</protein>
<dbReference type="InterPro" id="IPR036388">
    <property type="entry name" value="WH-like_DNA-bd_sf"/>
</dbReference>
<gene>
    <name evidence="2" type="ORF">Kpho01_50480</name>
</gene>
<evidence type="ECO:0000313" key="2">
    <source>
        <dbReference type="EMBL" id="GLW57037.1"/>
    </source>
</evidence>
<dbReference type="RefSeq" id="WP_051776963.1">
    <property type="nucleotide sequence ID" value="NZ_BSRX01000033.1"/>
</dbReference>
<reference evidence="2" key="1">
    <citation type="submission" date="2023-02" db="EMBL/GenBank/DDBJ databases">
        <title>Kitasatospora phosalacinea NBRC 14362.</title>
        <authorList>
            <person name="Ichikawa N."/>
            <person name="Sato H."/>
            <person name="Tonouchi N."/>
        </authorList>
    </citation>
    <scope>NUCLEOTIDE SEQUENCE</scope>
    <source>
        <strain evidence="2">NBRC 14362</strain>
    </source>
</reference>
<dbReference type="Gene3D" id="1.10.10.10">
    <property type="entry name" value="Winged helix-like DNA-binding domain superfamily/Winged helix DNA-binding domain"/>
    <property type="match status" value="1"/>
</dbReference>
<feature type="compositionally biased region" description="Basic residues" evidence="1">
    <location>
        <begin position="85"/>
        <end position="94"/>
    </location>
</feature>
<evidence type="ECO:0000256" key="1">
    <source>
        <dbReference type="SAM" id="MobiDB-lite"/>
    </source>
</evidence>
<sequence>MYAPGTTDELPAARRISDALAPSALAHPPRRRLLDLPKVHGPATVGLLAECSGEAVGSACHHLRVPAKAELIEEAPELARDRRERRERRGRSRPRAVPPLAGWG</sequence>
<name>A0A9W6PLM7_9ACTN</name>
<proteinExistence type="predicted"/>
<dbReference type="InterPro" id="IPR036390">
    <property type="entry name" value="WH_DNA-bd_sf"/>
</dbReference>
<accession>A0A9W6PLM7</accession>
<dbReference type="SUPFAM" id="SSF46785">
    <property type="entry name" value="Winged helix' DNA-binding domain"/>
    <property type="match status" value="1"/>
</dbReference>
<feature type="region of interest" description="Disordered" evidence="1">
    <location>
        <begin position="76"/>
        <end position="104"/>
    </location>
</feature>
<comment type="caution">
    <text evidence="2">The sequence shown here is derived from an EMBL/GenBank/DDBJ whole genome shotgun (WGS) entry which is preliminary data.</text>
</comment>
<dbReference type="EMBL" id="BSRX01000033">
    <property type="protein sequence ID" value="GLW57037.1"/>
    <property type="molecule type" value="Genomic_DNA"/>
</dbReference>
<evidence type="ECO:0000313" key="3">
    <source>
        <dbReference type="Proteomes" id="UP001165143"/>
    </source>
</evidence>
<dbReference type="AlphaFoldDB" id="A0A9W6PLM7"/>
<dbReference type="Proteomes" id="UP001165143">
    <property type="component" value="Unassembled WGS sequence"/>
</dbReference>
<organism evidence="2 3">
    <name type="scientific">Kitasatospora phosalacinea</name>
    <dbReference type="NCBI Taxonomy" id="2065"/>
    <lineage>
        <taxon>Bacteria</taxon>
        <taxon>Bacillati</taxon>
        <taxon>Actinomycetota</taxon>
        <taxon>Actinomycetes</taxon>
        <taxon>Kitasatosporales</taxon>
        <taxon>Streptomycetaceae</taxon>
        <taxon>Kitasatospora</taxon>
    </lineage>
</organism>